<comment type="caution">
    <text evidence="1">The sequence shown here is derived from an EMBL/GenBank/DDBJ whole genome shotgun (WGS) entry which is preliminary data.</text>
</comment>
<gene>
    <name evidence="1" type="ORF">GOODEAATRI_018661</name>
</gene>
<dbReference type="EMBL" id="JAHRIO010011600">
    <property type="protein sequence ID" value="MEQ2162333.1"/>
    <property type="molecule type" value="Genomic_DNA"/>
</dbReference>
<reference evidence="1 2" key="1">
    <citation type="submission" date="2021-06" db="EMBL/GenBank/DDBJ databases">
        <authorList>
            <person name="Palmer J.M."/>
        </authorList>
    </citation>
    <scope>NUCLEOTIDE SEQUENCE [LARGE SCALE GENOMIC DNA]</scope>
    <source>
        <strain evidence="1 2">GA_2019</strain>
        <tissue evidence="1">Muscle</tissue>
    </source>
</reference>
<accession>A0ABV0MTA3</accession>
<keyword evidence="2" id="KW-1185">Reference proteome</keyword>
<evidence type="ECO:0000313" key="2">
    <source>
        <dbReference type="Proteomes" id="UP001476798"/>
    </source>
</evidence>
<evidence type="ECO:0000313" key="1">
    <source>
        <dbReference type="EMBL" id="MEQ2162333.1"/>
    </source>
</evidence>
<organism evidence="1 2">
    <name type="scientific">Goodea atripinnis</name>
    <dbReference type="NCBI Taxonomy" id="208336"/>
    <lineage>
        <taxon>Eukaryota</taxon>
        <taxon>Metazoa</taxon>
        <taxon>Chordata</taxon>
        <taxon>Craniata</taxon>
        <taxon>Vertebrata</taxon>
        <taxon>Euteleostomi</taxon>
        <taxon>Actinopterygii</taxon>
        <taxon>Neopterygii</taxon>
        <taxon>Teleostei</taxon>
        <taxon>Neoteleostei</taxon>
        <taxon>Acanthomorphata</taxon>
        <taxon>Ovalentaria</taxon>
        <taxon>Atherinomorphae</taxon>
        <taxon>Cyprinodontiformes</taxon>
        <taxon>Goodeidae</taxon>
        <taxon>Goodea</taxon>
    </lineage>
</organism>
<sequence length="121" mass="13638">MCQKIAVLESRVAEQYTSTKGIIVTGLEINPLSYAEAVVVGNDKECEQNSKQQSNFLVSKGIKFNKDNMINKYDKPAIIIRLVNQKKEIELLKQGRKLKGSDVYLNKHLTKQNIDNANKGN</sequence>
<proteinExistence type="predicted"/>
<name>A0ABV0MTA3_9TELE</name>
<protein>
    <submittedName>
        <fullName evidence="1">Uncharacterized protein</fullName>
    </submittedName>
</protein>
<dbReference type="Proteomes" id="UP001476798">
    <property type="component" value="Unassembled WGS sequence"/>
</dbReference>